<evidence type="ECO:0000313" key="1">
    <source>
        <dbReference type="EMBL" id="QHT07775.1"/>
    </source>
</evidence>
<protein>
    <submittedName>
        <fullName evidence="1">Uncharacterized protein</fullName>
    </submittedName>
</protein>
<reference evidence="1" key="1">
    <citation type="journal article" date="2020" name="Nature">
        <title>Giant virus diversity and host interactions through global metagenomics.</title>
        <authorList>
            <person name="Schulz F."/>
            <person name="Roux S."/>
            <person name="Paez-Espino D."/>
            <person name="Jungbluth S."/>
            <person name="Walsh D.A."/>
            <person name="Denef V.J."/>
            <person name="McMahon K.D."/>
            <person name="Konstantinidis K.T."/>
            <person name="Eloe-Fadrosh E.A."/>
            <person name="Kyrpides N.C."/>
            <person name="Woyke T."/>
        </authorList>
    </citation>
    <scope>NUCLEOTIDE SEQUENCE</scope>
    <source>
        <strain evidence="1">GVMAG-M-3300021964-36</strain>
    </source>
</reference>
<dbReference type="AlphaFoldDB" id="A0A6C0CW93"/>
<sequence>MIFLFILIVIAFLLLYVQSYFKIPKETQIIQTTLSTFHPDLLLEKQPIYVNDSIYNPADVISTVFKYQYIQKVLSLSNRDYIKKNLSRFVLIYNDSDNMVEVDISNPHLQKSLRYYNGLFVNKFYKVVKNKTDSLDKTNFTKILLKPYNMIVLPISWVYQTNTSNLLEIHLFDMITKAYSFFA</sequence>
<accession>A0A6C0CW93</accession>
<dbReference type="EMBL" id="MN739486">
    <property type="protein sequence ID" value="QHT07775.1"/>
    <property type="molecule type" value="Genomic_DNA"/>
</dbReference>
<name>A0A6C0CW93_9ZZZZ</name>
<organism evidence="1">
    <name type="scientific">viral metagenome</name>
    <dbReference type="NCBI Taxonomy" id="1070528"/>
    <lineage>
        <taxon>unclassified sequences</taxon>
        <taxon>metagenomes</taxon>
        <taxon>organismal metagenomes</taxon>
    </lineage>
</organism>
<proteinExistence type="predicted"/>